<name>A0A8J7HWT9_9NOST</name>
<dbReference type="Proteomes" id="UP000632766">
    <property type="component" value="Unassembled WGS sequence"/>
</dbReference>
<evidence type="ECO:0000313" key="2">
    <source>
        <dbReference type="Proteomes" id="UP000632766"/>
    </source>
</evidence>
<evidence type="ECO:0000313" key="1">
    <source>
        <dbReference type="EMBL" id="MBH8563789.1"/>
    </source>
</evidence>
<keyword evidence="2" id="KW-1185">Reference proteome</keyword>
<dbReference type="AlphaFoldDB" id="A0A8J7HWT9"/>
<dbReference type="InterPro" id="IPR011009">
    <property type="entry name" value="Kinase-like_dom_sf"/>
</dbReference>
<accession>A0A8J7HWT9</accession>
<sequence length="66" mass="7558">MIWAVGQKLHRNKYEIKEELGRGRFAITYLAENTASGVDGLIKIALELVNPQHLKNWFTNCCYCTS</sequence>
<dbReference type="SUPFAM" id="SSF56112">
    <property type="entry name" value="Protein kinase-like (PK-like)"/>
    <property type="match status" value="1"/>
</dbReference>
<comment type="caution">
    <text evidence="1">The sequence shown here is derived from an EMBL/GenBank/DDBJ whole genome shotgun (WGS) entry which is preliminary data.</text>
</comment>
<dbReference type="RefSeq" id="WP_198125653.1">
    <property type="nucleotide sequence ID" value="NZ_JAECZC010000029.1"/>
</dbReference>
<proteinExistence type="predicted"/>
<protein>
    <submittedName>
        <fullName evidence="1">Uncharacterized protein</fullName>
    </submittedName>
</protein>
<reference evidence="1 2" key="1">
    <citation type="journal article" date="2021" name="Int. J. Syst. Evol. Microbiol.">
        <title>Amazonocrinis nigriterrae gen. nov., sp. nov., Atlanticothrix silvestris gen. nov., sp. nov. and Dendronalium phyllosphericum gen. nov., sp. nov., nostocacean cyanobacteria from Brazilian environments.</title>
        <authorList>
            <person name="Alvarenga D.O."/>
            <person name="Andreote A.P.D."/>
            <person name="Branco L.H.Z."/>
            <person name="Delbaje E."/>
            <person name="Cruz R.B."/>
            <person name="Varani A.M."/>
            <person name="Fiore M.F."/>
        </authorList>
    </citation>
    <scope>NUCLEOTIDE SEQUENCE [LARGE SCALE GENOMIC DNA]</scope>
    <source>
        <strain evidence="1 2">CENA67</strain>
    </source>
</reference>
<organism evidence="1 2">
    <name type="scientific">Amazonocrinis nigriterrae CENA67</name>
    <dbReference type="NCBI Taxonomy" id="2794033"/>
    <lineage>
        <taxon>Bacteria</taxon>
        <taxon>Bacillati</taxon>
        <taxon>Cyanobacteriota</taxon>
        <taxon>Cyanophyceae</taxon>
        <taxon>Nostocales</taxon>
        <taxon>Nostocaceae</taxon>
        <taxon>Amazonocrinis</taxon>
        <taxon>Amazonocrinis nigriterrae</taxon>
    </lineage>
</organism>
<dbReference type="Gene3D" id="3.30.200.20">
    <property type="entry name" value="Phosphorylase Kinase, domain 1"/>
    <property type="match status" value="1"/>
</dbReference>
<dbReference type="EMBL" id="JAECZC010000029">
    <property type="protein sequence ID" value="MBH8563789.1"/>
    <property type="molecule type" value="Genomic_DNA"/>
</dbReference>
<gene>
    <name evidence="1" type="ORF">I8748_16590</name>
</gene>